<gene>
    <name evidence="4" type="ORF">ACFPIE_13180</name>
</gene>
<protein>
    <submittedName>
        <fullName evidence="4">Terminase large subunit domain-containing protein</fullName>
    </submittedName>
</protein>
<feature type="compositionally biased region" description="Low complexity" evidence="2">
    <location>
        <begin position="502"/>
        <end position="512"/>
    </location>
</feature>
<reference evidence="5" key="1">
    <citation type="journal article" date="2019" name="Int. J. Syst. Evol. Microbiol.">
        <title>The Global Catalogue of Microorganisms (GCM) 10K type strain sequencing project: providing services to taxonomists for standard genome sequencing and annotation.</title>
        <authorList>
            <consortium name="The Broad Institute Genomics Platform"/>
            <consortium name="The Broad Institute Genome Sequencing Center for Infectious Disease"/>
            <person name="Wu L."/>
            <person name="Ma J."/>
        </authorList>
    </citation>
    <scope>NUCLEOTIDE SEQUENCE [LARGE SCALE GENOMIC DNA]</scope>
    <source>
        <strain evidence="5">JCM 12125</strain>
    </source>
</reference>
<dbReference type="Gene3D" id="3.40.50.300">
    <property type="entry name" value="P-loop containing nucleotide triphosphate hydrolases"/>
    <property type="match status" value="1"/>
</dbReference>
<dbReference type="Gene3D" id="1.10.10.60">
    <property type="entry name" value="Homeodomain-like"/>
    <property type="match status" value="1"/>
</dbReference>
<dbReference type="Gene3D" id="3.30.420.240">
    <property type="match status" value="1"/>
</dbReference>
<feature type="domain" description="Terminase large subunit gp17-like C-terminal" evidence="3">
    <location>
        <begin position="526"/>
        <end position="674"/>
    </location>
</feature>
<accession>A0ABW0FU07</accession>
<evidence type="ECO:0000259" key="3">
    <source>
        <dbReference type="Pfam" id="PF17289"/>
    </source>
</evidence>
<dbReference type="Proteomes" id="UP001596152">
    <property type="component" value="Unassembled WGS sequence"/>
</dbReference>
<organism evidence="4 5">
    <name type="scientific">Brevundimonas staleyi</name>
    <dbReference type="NCBI Taxonomy" id="74326"/>
    <lineage>
        <taxon>Bacteria</taxon>
        <taxon>Pseudomonadati</taxon>
        <taxon>Pseudomonadota</taxon>
        <taxon>Alphaproteobacteria</taxon>
        <taxon>Caulobacterales</taxon>
        <taxon>Caulobacteraceae</taxon>
        <taxon>Brevundimonas</taxon>
    </lineage>
</organism>
<comment type="caution">
    <text evidence="4">The sequence shown here is derived from an EMBL/GenBank/DDBJ whole genome shotgun (WGS) entry which is preliminary data.</text>
</comment>
<dbReference type="RefSeq" id="WP_374037956.1">
    <property type="nucleotide sequence ID" value="NZ_CP169082.1"/>
</dbReference>
<dbReference type="EMBL" id="JBHSLF010000025">
    <property type="protein sequence ID" value="MFC5344871.1"/>
    <property type="molecule type" value="Genomic_DNA"/>
</dbReference>
<dbReference type="Pfam" id="PF03237">
    <property type="entry name" value="Terminase_6N"/>
    <property type="match status" value="1"/>
</dbReference>
<proteinExistence type="predicted"/>
<name>A0ABW0FU07_9CAUL</name>
<evidence type="ECO:0000313" key="5">
    <source>
        <dbReference type="Proteomes" id="UP001596152"/>
    </source>
</evidence>
<sequence>MGRPSKLSEEQWETLFDLDRAGVRRAVLAERFGIGVGTICWQARRRGRMKTQDPLAVDHRKRPPEGWPEDHVFCQSHSGMTPARWRGLVERRNAGETDEALAEEFGVSVGRIADVASELGMRKCETPGAVFRPRGPGVGTGDYRRRIEVVKIEMDWKKPAGSVHDYDLKIVETLNAGDEVEASRMWKWRGRMGQMGGVTRAEIRQVISPSPFGGGWSQRSGDRVGAARLNGDGPCVDRLALPTPSLRDDPPQGEGEASGLVLRPEQQPPEGAWATWLFLGGRGAGKTLAGASWIADQAESVGRLALIGPTLHDAREVMIGGPSGILALPRWRERGAWPVYEPSRRRLRFPSGAEAWVFSAEDPESLRGPQFGAAWADEFCAWRGGEGTLALLRMGLRLRGGDGAPPPRLMVSTTPKPTRALKGLMAEGSCVVSRAATVDNAANLAPGFVEGLEALYGGTRRAAQELEGRVVEIEGALFTSTMMTDCRTDEGFKPWGRLGPRSSSSATRDSSSGMCEGGGVFERVVVGVDPTTTVGGDACGIVVVGRRRRADGRSEAVVLADRSARGLSPEGWARRARTAAEAWGAEAIVVEVNQGGEMVRAVFRAVGCETPIREVRAAEGKRARAEPVAALYEQGRVLHAGDFGDLEEELMAVGGEDDGRWSLDRADALVWAVTALIVKEAAPPKVWML</sequence>
<dbReference type="InterPro" id="IPR027417">
    <property type="entry name" value="P-loop_NTPase"/>
</dbReference>
<evidence type="ECO:0000313" key="4">
    <source>
        <dbReference type="EMBL" id="MFC5344871.1"/>
    </source>
</evidence>
<dbReference type="Pfam" id="PF17289">
    <property type="entry name" value="Terminase_6C"/>
    <property type="match status" value="1"/>
</dbReference>
<keyword evidence="1" id="KW-1188">Viral release from host cell</keyword>
<dbReference type="InterPro" id="IPR035421">
    <property type="entry name" value="Terminase_6C"/>
</dbReference>
<feature type="region of interest" description="Disordered" evidence="2">
    <location>
        <begin position="240"/>
        <end position="265"/>
    </location>
</feature>
<keyword evidence="5" id="KW-1185">Reference proteome</keyword>
<feature type="region of interest" description="Disordered" evidence="2">
    <location>
        <begin position="491"/>
        <end position="512"/>
    </location>
</feature>
<evidence type="ECO:0000256" key="1">
    <source>
        <dbReference type="ARBA" id="ARBA00022612"/>
    </source>
</evidence>
<evidence type="ECO:0000256" key="2">
    <source>
        <dbReference type="SAM" id="MobiDB-lite"/>
    </source>
</evidence>